<feature type="region of interest" description="Disordered" evidence="1">
    <location>
        <begin position="1"/>
        <end position="59"/>
    </location>
</feature>
<evidence type="ECO:0000313" key="2">
    <source>
        <dbReference type="EMBL" id="KAK2096040.1"/>
    </source>
</evidence>
<keyword evidence="3" id="KW-1185">Reference proteome</keyword>
<protein>
    <submittedName>
        <fullName evidence="2">Uncharacterized protein</fullName>
    </submittedName>
</protein>
<dbReference type="Proteomes" id="UP001266305">
    <property type="component" value="Unassembled WGS sequence"/>
</dbReference>
<reference evidence="2 3" key="1">
    <citation type="submission" date="2023-05" db="EMBL/GenBank/DDBJ databases">
        <title>B98-5 Cell Line De Novo Hybrid Assembly: An Optical Mapping Approach.</title>
        <authorList>
            <person name="Kananen K."/>
            <person name="Auerbach J.A."/>
            <person name="Kautto E."/>
            <person name="Blachly J.S."/>
        </authorList>
    </citation>
    <scope>NUCLEOTIDE SEQUENCE [LARGE SCALE GENOMIC DNA]</scope>
    <source>
        <strain evidence="2">B95-8</strain>
        <tissue evidence="2">Cell line</tissue>
    </source>
</reference>
<comment type="caution">
    <text evidence="2">The sequence shown here is derived from an EMBL/GenBank/DDBJ whole genome shotgun (WGS) entry which is preliminary data.</text>
</comment>
<proteinExistence type="predicted"/>
<evidence type="ECO:0000313" key="3">
    <source>
        <dbReference type="Proteomes" id="UP001266305"/>
    </source>
</evidence>
<dbReference type="EMBL" id="JASSZA010000012">
    <property type="protein sequence ID" value="KAK2096040.1"/>
    <property type="molecule type" value="Genomic_DNA"/>
</dbReference>
<organism evidence="2 3">
    <name type="scientific">Saguinus oedipus</name>
    <name type="common">Cotton-top tamarin</name>
    <name type="synonym">Oedipomidas oedipus</name>
    <dbReference type="NCBI Taxonomy" id="9490"/>
    <lineage>
        <taxon>Eukaryota</taxon>
        <taxon>Metazoa</taxon>
        <taxon>Chordata</taxon>
        <taxon>Craniata</taxon>
        <taxon>Vertebrata</taxon>
        <taxon>Euteleostomi</taxon>
        <taxon>Mammalia</taxon>
        <taxon>Eutheria</taxon>
        <taxon>Euarchontoglires</taxon>
        <taxon>Primates</taxon>
        <taxon>Haplorrhini</taxon>
        <taxon>Platyrrhini</taxon>
        <taxon>Cebidae</taxon>
        <taxon>Callitrichinae</taxon>
        <taxon>Saguinus</taxon>
    </lineage>
</organism>
<accession>A0ABQ9UGY1</accession>
<name>A0ABQ9UGY1_SAGOE</name>
<sequence length="86" mass="8928">MPPPAVPRIRTAARASQPPRERLYLTDDDADPPLPRKSDTGRTGPAGCTGPQTVPVPPGSDLRVCGLRPSPVAETVTVLAAASPVH</sequence>
<gene>
    <name evidence="2" type="ORF">P7K49_025074</name>
</gene>
<evidence type="ECO:0000256" key="1">
    <source>
        <dbReference type="SAM" id="MobiDB-lite"/>
    </source>
</evidence>